<evidence type="ECO:0000313" key="2">
    <source>
        <dbReference type="Proteomes" id="UP000707356"/>
    </source>
</evidence>
<dbReference type="AlphaFoldDB" id="A0A951PB43"/>
<protein>
    <submittedName>
        <fullName evidence="1">Uncharacterized protein</fullName>
    </submittedName>
</protein>
<organism evidence="1 2">
    <name type="scientific">Pegethrix bostrychoides GSE-TBD4-15B</name>
    <dbReference type="NCBI Taxonomy" id="2839662"/>
    <lineage>
        <taxon>Bacteria</taxon>
        <taxon>Bacillati</taxon>
        <taxon>Cyanobacteriota</taxon>
        <taxon>Cyanophyceae</taxon>
        <taxon>Oculatellales</taxon>
        <taxon>Oculatellaceae</taxon>
        <taxon>Pegethrix</taxon>
    </lineage>
</organism>
<reference evidence="1" key="2">
    <citation type="journal article" date="2022" name="Microbiol. Resour. Announc.">
        <title>Metagenome Sequencing to Explore Phylogenomics of Terrestrial Cyanobacteria.</title>
        <authorList>
            <person name="Ward R.D."/>
            <person name="Stajich J.E."/>
            <person name="Johansen J.R."/>
            <person name="Huntemann M."/>
            <person name="Clum A."/>
            <person name="Foster B."/>
            <person name="Foster B."/>
            <person name="Roux S."/>
            <person name="Palaniappan K."/>
            <person name="Varghese N."/>
            <person name="Mukherjee S."/>
            <person name="Reddy T.B.K."/>
            <person name="Daum C."/>
            <person name="Copeland A."/>
            <person name="Chen I.A."/>
            <person name="Ivanova N.N."/>
            <person name="Kyrpides N.C."/>
            <person name="Shapiro N."/>
            <person name="Eloe-Fadrosh E.A."/>
            <person name="Pietrasiak N."/>
        </authorList>
    </citation>
    <scope>NUCLEOTIDE SEQUENCE</scope>
    <source>
        <strain evidence="1">GSE-TBD4-15B</strain>
    </source>
</reference>
<dbReference type="Proteomes" id="UP000707356">
    <property type="component" value="Unassembled WGS sequence"/>
</dbReference>
<sequence length="90" mass="10543">MDNFYIDFYHSWLIEVERLEQGFSTTCYSPCRKRVFIQGLYASETDAFLAGKHQINYQIACAALTAALRELYEAERINFSDWRALSHSLH</sequence>
<reference evidence="1" key="1">
    <citation type="submission" date="2021-05" db="EMBL/GenBank/DDBJ databases">
        <authorList>
            <person name="Pietrasiak N."/>
            <person name="Ward R."/>
            <person name="Stajich J.E."/>
            <person name="Kurbessoian T."/>
        </authorList>
    </citation>
    <scope>NUCLEOTIDE SEQUENCE</scope>
    <source>
        <strain evidence="1">GSE-TBD4-15B</strain>
    </source>
</reference>
<name>A0A951PB43_9CYAN</name>
<dbReference type="EMBL" id="JAHHHV010000064">
    <property type="protein sequence ID" value="MBW4465755.1"/>
    <property type="molecule type" value="Genomic_DNA"/>
</dbReference>
<accession>A0A951PB43</accession>
<evidence type="ECO:0000313" key="1">
    <source>
        <dbReference type="EMBL" id="MBW4465755.1"/>
    </source>
</evidence>
<gene>
    <name evidence="1" type="ORF">KME07_10000</name>
</gene>
<proteinExistence type="predicted"/>
<comment type="caution">
    <text evidence="1">The sequence shown here is derived from an EMBL/GenBank/DDBJ whole genome shotgun (WGS) entry which is preliminary data.</text>
</comment>